<evidence type="ECO:0000256" key="4">
    <source>
        <dbReference type="ARBA" id="ARBA00022989"/>
    </source>
</evidence>
<dbReference type="RefSeq" id="WP_237877407.1">
    <property type="nucleotide sequence ID" value="NZ_JAKLTR010000038.1"/>
</dbReference>
<evidence type="ECO:0000256" key="5">
    <source>
        <dbReference type="ARBA" id="ARBA00023136"/>
    </source>
</evidence>
<sequence length="197" mass="21815">MKGTKNLGWIILIGLVLIFGVWGCSGYNGLVKQDEKVNNAWNNVNTEYQKRSDLVGNLVNTVKGAANFEKETLTGLVEARAKATSINLNADQLTPENMEKFQQAQSQMSGALSRLLAVVENYPDLKATQNFQQLQGQLEGIENDIRGSRRTFNDAINAYNTKVRSFPMNILSGMFGFSKKEGFKADEGAEKAPKVQF</sequence>
<keyword evidence="4" id="KW-1133">Transmembrane helix</keyword>
<proteinExistence type="inferred from homology"/>
<dbReference type="Gene3D" id="1.20.1440.20">
    <property type="entry name" value="LemA-like domain"/>
    <property type="match status" value="1"/>
</dbReference>
<keyword evidence="3" id="KW-0812">Transmembrane</keyword>
<dbReference type="InterPro" id="IPR023353">
    <property type="entry name" value="LemA-like_dom_sf"/>
</dbReference>
<gene>
    <name evidence="6" type="ORF">LZZ85_27990</name>
</gene>
<protein>
    <submittedName>
        <fullName evidence="6">LemA family protein</fullName>
    </submittedName>
</protein>
<reference evidence="6" key="1">
    <citation type="submission" date="2022-01" db="EMBL/GenBank/DDBJ databases">
        <authorList>
            <person name="Jo J.-H."/>
            <person name="Im W.-T."/>
        </authorList>
    </citation>
    <scope>NUCLEOTIDE SEQUENCE</scope>
    <source>
        <strain evidence="6">NA20</strain>
    </source>
</reference>
<evidence type="ECO:0000256" key="1">
    <source>
        <dbReference type="ARBA" id="ARBA00004167"/>
    </source>
</evidence>
<comment type="subcellular location">
    <subcellularLocation>
        <location evidence="1">Membrane</location>
        <topology evidence="1">Single-pass membrane protein</topology>
    </subcellularLocation>
</comment>
<evidence type="ECO:0000313" key="6">
    <source>
        <dbReference type="EMBL" id="MCG2618174.1"/>
    </source>
</evidence>
<dbReference type="SUPFAM" id="SSF140478">
    <property type="entry name" value="LemA-like"/>
    <property type="match status" value="1"/>
</dbReference>
<dbReference type="PANTHER" id="PTHR34478:SF2">
    <property type="entry name" value="MEMBRANE PROTEIN"/>
    <property type="match status" value="1"/>
</dbReference>
<keyword evidence="5" id="KW-0472">Membrane</keyword>
<comment type="caution">
    <text evidence="6">The sequence shown here is derived from an EMBL/GenBank/DDBJ whole genome shotgun (WGS) entry which is preliminary data.</text>
</comment>
<name>A0ABS9L127_9BACT</name>
<comment type="similarity">
    <text evidence="2">Belongs to the LemA family.</text>
</comment>
<dbReference type="PANTHER" id="PTHR34478">
    <property type="entry name" value="PROTEIN LEMA"/>
    <property type="match status" value="1"/>
</dbReference>
<evidence type="ECO:0000313" key="7">
    <source>
        <dbReference type="Proteomes" id="UP001165367"/>
    </source>
</evidence>
<organism evidence="6 7">
    <name type="scientific">Terrimonas ginsenosidimutans</name>
    <dbReference type="NCBI Taxonomy" id="2908004"/>
    <lineage>
        <taxon>Bacteria</taxon>
        <taxon>Pseudomonadati</taxon>
        <taxon>Bacteroidota</taxon>
        <taxon>Chitinophagia</taxon>
        <taxon>Chitinophagales</taxon>
        <taxon>Chitinophagaceae</taxon>
        <taxon>Terrimonas</taxon>
    </lineage>
</organism>
<dbReference type="Proteomes" id="UP001165367">
    <property type="component" value="Unassembled WGS sequence"/>
</dbReference>
<dbReference type="Pfam" id="PF04011">
    <property type="entry name" value="LemA"/>
    <property type="match status" value="1"/>
</dbReference>
<evidence type="ECO:0000256" key="3">
    <source>
        <dbReference type="ARBA" id="ARBA00022692"/>
    </source>
</evidence>
<keyword evidence="7" id="KW-1185">Reference proteome</keyword>
<accession>A0ABS9L127</accession>
<evidence type="ECO:0000256" key="2">
    <source>
        <dbReference type="ARBA" id="ARBA00008854"/>
    </source>
</evidence>
<dbReference type="EMBL" id="JAKLTR010000038">
    <property type="protein sequence ID" value="MCG2618174.1"/>
    <property type="molecule type" value="Genomic_DNA"/>
</dbReference>
<dbReference type="InterPro" id="IPR007156">
    <property type="entry name" value="MamQ_LemA"/>
</dbReference>